<accession>A0A918Q3V5</accession>
<dbReference type="InterPro" id="IPR036390">
    <property type="entry name" value="WH_DNA-bd_sf"/>
</dbReference>
<sequence>MNRNIPMSQSSATLQSSLNELSTGDLDIRKAREVVHKAIEVGDEMLQRIYTALRGLAWRMIRAREVPADLPEWHDVCTHAAAMIRFKGREDIAERIETLAELIAQTSRFNDFQPLDEVLGRLHVAQILKTLARHKGKAKRSVLAKASDLGDANLSRVIAVLIAHGLVERQRSGKEAVLSLTSASRQILHRIGVQASSRPAADQPLVSELDLATIWWNVDGDVLGATDAFKELLRELGYLPAEMPTKAVWAKWISGIILGNRGDDASDGVSLQLAEHIWVKYLEKRLADGVVVACLVDISAEGAAEARLRKELGNKIEDNAIKAEEITKLRQQVIDAELEASRNHRRLLSVKNAVENLRTELLVSTASIASNVKSLQVEEGLYEWSKSFHTLDAQISAIKTAIQHFLVVPSTDSEPRIDLGGTLNSARLIEESMVTVNALAGAEFEYWNVEDAMLANCRIDNSAMAVLGNAMLFYARDNSSAHFVVRPTIHDMSLVIGLFLKTAKMKHAPRHSPDRNTHQQDINTRYTYVRDIAEASTGIVYAEPNNESSHSAFVEVSFPIVSLEGSHATHVLEQASG</sequence>
<protein>
    <submittedName>
        <fullName evidence="1">Uncharacterized protein</fullName>
    </submittedName>
</protein>
<reference evidence="1" key="2">
    <citation type="submission" date="2020-09" db="EMBL/GenBank/DDBJ databases">
        <authorList>
            <person name="Sun Q."/>
            <person name="Kim S."/>
        </authorList>
    </citation>
    <scope>NUCLEOTIDE SEQUENCE</scope>
    <source>
        <strain evidence="1">KCTC 32296</strain>
    </source>
</reference>
<dbReference type="Gene3D" id="1.10.10.10">
    <property type="entry name" value="Winged helix-like DNA-binding domain superfamily/Winged helix DNA-binding domain"/>
    <property type="match status" value="1"/>
</dbReference>
<reference evidence="1" key="1">
    <citation type="journal article" date="2014" name="Int. J. Syst. Evol. Microbiol.">
        <title>Complete genome sequence of Corynebacterium casei LMG S-19264T (=DSM 44701T), isolated from a smear-ripened cheese.</title>
        <authorList>
            <consortium name="US DOE Joint Genome Institute (JGI-PGF)"/>
            <person name="Walter F."/>
            <person name="Albersmeier A."/>
            <person name="Kalinowski J."/>
            <person name="Ruckert C."/>
        </authorList>
    </citation>
    <scope>NUCLEOTIDE SEQUENCE</scope>
    <source>
        <strain evidence="1">KCTC 32296</strain>
    </source>
</reference>
<keyword evidence="2" id="KW-1185">Reference proteome</keyword>
<dbReference type="AlphaFoldDB" id="A0A918Q3V5"/>
<gene>
    <name evidence="1" type="ORF">GCM10011273_18040</name>
</gene>
<name>A0A918Q3V5_9CAUL</name>
<dbReference type="EMBL" id="BMZB01000002">
    <property type="protein sequence ID" value="GGZ32316.1"/>
    <property type="molecule type" value="Genomic_DNA"/>
</dbReference>
<evidence type="ECO:0000313" key="1">
    <source>
        <dbReference type="EMBL" id="GGZ32316.1"/>
    </source>
</evidence>
<dbReference type="SUPFAM" id="SSF46785">
    <property type="entry name" value="Winged helix' DNA-binding domain"/>
    <property type="match status" value="1"/>
</dbReference>
<evidence type="ECO:0000313" key="2">
    <source>
        <dbReference type="Proteomes" id="UP000662572"/>
    </source>
</evidence>
<dbReference type="Proteomes" id="UP000662572">
    <property type="component" value="Unassembled WGS sequence"/>
</dbReference>
<organism evidence="1 2">
    <name type="scientific">Asticcacaulis endophyticus</name>
    <dbReference type="NCBI Taxonomy" id="1395890"/>
    <lineage>
        <taxon>Bacteria</taxon>
        <taxon>Pseudomonadati</taxon>
        <taxon>Pseudomonadota</taxon>
        <taxon>Alphaproteobacteria</taxon>
        <taxon>Caulobacterales</taxon>
        <taxon>Caulobacteraceae</taxon>
        <taxon>Asticcacaulis</taxon>
    </lineage>
</organism>
<proteinExistence type="predicted"/>
<dbReference type="InterPro" id="IPR036388">
    <property type="entry name" value="WH-like_DNA-bd_sf"/>
</dbReference>
<comment type="caution">
    <text evidence="1">The sequence shown here is derived from an EMBL/GenBank/DDBJ whole genome shotgun (WGS) entry which is preliminary data.</text>
</comment>